<proteinExistence type="predicted"/>
<dbReference type="Proteomes" id="UP000799118">
    <property type="component" value="Unassembled WGS sequence"/>
</dbReference>
<dbReference type="EMBL" id="ML769500">
    <property type="protein sequence ID" value="KAE9397222.1"/>
    <property type="molecule type" value="Genomic_DNA"/>
</dbReference>
<gene>
    <name evidence="1" type="ORF">BT96DRAFT_995946</name>
</gene>
<name>A0A6A4HFD8_9AGAR</name>
<organism evidence="1 2">
    <name type="scientific">Gymnopus androsaceus JB14</name>
    <dbReference type="NCBI Taxonomy" id="1447944"/>
    <lineage>
        <taxon>Eukaryota</taxon>
        <taxon>Fungi</taxon>
        <taxon>Dikarya</taxon>
        <taxon>Basidiomycota</taxon>
        <taxon>Agaricomycotina</taxon>
        <taxon>Agaricomycetes</taxon>
        <taxon>Agaricomycetidae</taxon>
        <taxon>Agaricales</taxon>
        <taxon>Marasmiineae</taxon>
        <taxon>Omphalotaceae</taxon>
        <taxon>Gymnopus</taxon>
    </lineage>
</organism>
<dbReference type="PANTHER" id="PTHR31252">
    <property type="entry name" value="DUF4419 DOMAIN-CONTAINING PROTEIN"/>
    <property type="match status" value="1"/>
</dbReference>
<sequence length="281" mass="31611">MPVTFYPSFKELTPHAAGQSSTASTLLDIHFNASGSGPKLSQELLHSSLDHAMSNGTVLHQIKCAHHAVSIRPDDVWIAILTQFSFFVNANAEELRDKFVAHQGQKRLEVRAVGTRYTVNFWSMASIDDRADSEECEGSCYMRLEFVPTSLPQLITISQLRLKDTSDDWKLILARIEELRYGSQTTAWLNLLWPVISHFISAFETPEHPDSLANWSTIVSEDHEGSGMDYLGGWPGEELKSRTPKPIFIHRNLVLNGVSYHRVSLKVIPISLAEIVVELKR</sequence>
<protein>
    <submittedName>
        <fullName evidence="1">Uncharacterized protein</fullName>
    </submittedName>
</protein>
<evidence type="ECO:0000313" key="2">
    <source>
        <dbReference type="Proteomes" id="UP000799118"/>
    </source>
</evidence>
<dbReference type="PANTHER" id="PTHR31252:SF11">
    <property type="entry name" value="DUF4419 DOMAIN-CONTAINING PROTEIN"/>
    <property type="match status" value="1"/>
</dbReference>
<evidence type="ECO:0000313" key="1">
    <source>
        <dbReference type="EMBL" id="KAE9397222.1"/>
    </source>
</evidence>
<dbReference type="OrthoDB" id="9978173at2759"/>
<keyword evidence="2" id="KW-1185">Reference proteome</keyword>
<reference evidence="1" key="1">
    <citation type="journal article" date="2019" name="Environ. Microbiol.">
        <title>Fungal ecological strategies reflected in gene transcription - a case study of two litter decomposers.</title>
        <authorList>
            <person name="Barbi F."/>
            <person name="Kohler A."/>
            <person name="Barry K."/>
            <person name="Baskaran P."/>
            <person name="Daum C."/>
            <person name="Fauchery L."/>
            <person name="Ihrmark K."/>
            <person name="Kuo A."/>
            <person name="LaButti K."/>
            <person name="Lipzen A."/>
            <person name="Morin E."/>
            <person name="Grigoriev I.V."/>
            <person name="Henrissat B."/>
            <person name="Lindahl B."/>
            <person name="Martin F."/>
        </authorList>
    </citation>
    <scope>NUCLEOTIDE SEQUENCE</scope>
    <source>
        <strain evidence="1">JB14</strain>
    </source>
</reference>
<dbReference type="Pfam" id="PF14388">
    <property type="entry name" value="DUF4419"/>
    <property type="match status" value="2"/>
</dbReference>
<dbReference type="AlphaFoldDB" id="A0A6A4HFD8"/>
<accession>A0A6A4HFD8</accession>
<dbReference type="InterPro" id="IPR025533">
    <property type="entry name" value="DUF4419"/>
</dbReference>